<dbReference type="Gene3D" id="1.10.8.50">
    <property type="match status" value="1"/>
</dbReference>
<proteinExistence type="predicted"/>
<evidence type="ECO:0000259" key="1">
    <source>
        <dbReference type="Pfam" id="PF22525"/>
    </source>
</evidence>
<reference evidence="2 3" key="1">
    <citation type="submission" date="2015-07" db="EMBL/GenBank/DDBJ databases">
        <authorList>
            <person name="Ju K.-S."/>
            <person name="Doroghazi J.R."/>
            <person name="Metcalf W.W."/>
        </authorList>
    </citation>
    <scope>NUCLEOTIDE SEQUENCE [LARGE SCALE GENOMIC DNA]</scope>
    <source>
        <strain evidence="2 3">NRRL B-3589</strain>
    </source>
</reference>
<dbReference type="Pfam" id="PF22525">
    <property type="entry name" value="H2TH_5"/>
    <property type="match status" value="1"/>
</dbReference>
<name>A0ABR5IVF6_9ACTN</name>
<protein>
    <recommendedName>
        <fullName evidence="1">Integration host factor-like helix-two turn-helix domain-containing protein</fullName>
    </recommendedName>
</protein>
<comment type="caution">
    <text evidence="2">The sequence shown here is derived from an EMBL/GenBank/DDBJ whole genome shotgun (WGS) entry which is preliminary data.</text>
</comment>
<feature type="domain" description="Integration host factor-like helix-two turn-helix" evidence="1">
    <location>
        <begin position="27"/>
        <end position="95"/>
    </location>
</feature>
<accession>A0ABR5IVF6</accession>
<organism evidence="2 3">
    <name type="scientific">Streptomyces varsoviensis</name>
    <dbReference type="NCBI Taxonomy" id="67373"/>
    <lineage>
        <taxon>Bacteria</taxon>
        <taxon>Bacillati</taxon>
        <taxon>Actinomycetota</taxon>
        <taxon>Actinomycetes</taxon>
        <taxon>Kitasatosporales</taxon>
        <taxon>Streptomycetaceae</taxon>
        <taxon>Streptomyces</taxon>
    </lineage>
</organism>
<dbReference type="SUPFAM" id="SSF46946">
    <property type="entry name" value="S13-like H2TH domain"/>
    <property type="match status" value="1"/>
</dbReference>
<keyword evidence="3" id="KW-1185">Reference proteome</keyword>
<dbReference type="NCBIfam" id="NF041260">
    <property type="entry name" value="actino_IHF"/>
    <property type="match status" value="1"/>
</dbReference>
<gene>
    <name evidence="2" type="ORF">ADK38_39435</name>
</gene>
<dbReference type="InterPro" id="IPR055201">
    <property type="entry name" value="IHF-like_H2TH"/>
</dbReference>
<dbReference type="InterPro" id="IPR047806">
    <property type="entry name" value="IHF_actinobact"/>
</dbReference>
<evidence type="ECO:0000313" key="2">
    <source>
        <dbReference type="EMBL" id="KOG78096.1"/>
    </source>
</evidence>
<sequence length="99" mass="11078">MDPVQRQAALEKAAAVRRERGAVLADLKGGRIGLKEVLDRQDDVIGKTHVKRLLAALPGIGKTRAMQLLDEIGVSERRRVQGLGHRQREKLLTLFPHQR</sequence>
<dbReference type="InterPro" id="IPR010979">
    <property type="entry name" value="Ribosomal_uS13-like_H2TH"/>
</dbReference>
<dbReference type="EMBL" id="LGUT01003734">
    <property type="protein sequence ID" value="KOG78096.1"/>
    <property type="molecule type" value="Genomic_DNA"/>
</dbReference>
<evidence type="ECO:0000313" key="3">
    <source>
        <dbReference type="Proteomes" id="UP000037020"/>
    </source>
</evidence>
<dbReference type="Proteomes" id="UP000037020">
    <property type="component" value="Unassembled WGS sequence"/>
</dbReference>